<organism evidence="3 4">
    <name type="scientific">Pomacea canaliculata</name>
    <name type="common">Golden apple snail</name>
    <dbReference type="NCBI Taxonomy" id="400727"/>
    <lineage>
        <taxon>Eukaryota</taxon>
        <taxon>Metazoa</taxon>
        <taxon>Spiralia</taxon>
        <taxon>Lophotrochozoa</taxon>
        <taxon>Mollusca</taxon>
        <taxon>Gastropoda</taxon>
        <taxon>Caenogastropoda</taxon>
        <taxon>Architaenioglossa</taxon>
        <taxon>Ampullarioidea</taxon>
        <taxon>Ampullariidae</taxon>
        <taxon>Pomacea</taxon>
    </lineage>
</organism>
<dbReference type="Proteomes" id="UP000245119">
    <property type="component" value="Linkage Group LG6"/>
</dbReference>
<feature type="domain" description="WAP" evidence="2">
    <location>
        <begin position="192"/>
        <end position="237"/>
    </location>
</feature>
<evidence type="ECO:0000259" key="2">
    <source>
        <dbReference type="PROSITE" id="PS51390"/>
    </source>
</evidence>
<evidence type="ECO:0000313" key="4">
    <source>
        <dbReference type="Proteomes" id="UP000245119"/>
    </source>
</evidence>
<dbReference type="CDD" id="cd00199">
    <property type="entry name" value="WAP"/>
    <property type="match status" value="1"/>
</dbReference>
<evidence type="ECO:0000313" key="3">
    <source>
        <dbReference type="EMBL" id="PVD28784.1"/>
    </source>
</evidence>
<name>A0A2T7P5T4_POMCA</name>
<feature type="domain" description="WAP" evidence="2">
    <location>
        <begin position="106"/>
        <end position="157"/>
    </location>
</feature>
<protein>
    <recommendedName>
        <fullName evidence="2">WAP domain-containing protein</fullName>
    </recommendedName>
</protein>
<sequence>MYRGSSFRELHLYVRGTDLARSLYCLISRALEAPRQCCCNGVTLSNTDPSKLPLDRTDFKCPYDDPILRSLDGGALVEIKCGSSNPLNTCPEGTESLSLHTRCHLITENTGQCPATRENYFQTNGGCRTFCRHDQECPGYKRCCATGIGCNHCMDPVPALTCETKACDAGFHCLMSGGNCTSYPCLAEPVCIADKIGDCPVLPGMSICEHVCLVDTHCPGDQKCCSAGACHVCVSPALYTTTSLPPADVGGPGSVSSSTSASSTPLFGFASLGSMDASNNIITPAAGPNPPAVPMFDMMSGVQPTNSGPVQMMAPTLGGMGSVQTSPTMMNLFGPPPQPSGPSPGFFSGPRSPRWLQTSRTSKKDDDARDLVSTDDSRAYTVLPEVESGSVADVT</sequence>
<dbReference type="GO" id="GO:0030414">
    <property type="term" value="F:peptidase inhibitor activity"/>
    <property type="evidence" value="ECO:0007669"/>
    <property type="project" value="InterPro"/>
</dbReference>
<dbReference type="Gene3D" id="4.10.75.10">
    <property type="entry name" value="Elafin-like"/>
    <property type="match status" value="2"/>
</dbReference>
<dbReference type="GO" id="GO:0005576">
    <property type="term" value="C:extracellular region"/>
    <property type="evidence" value="ECO:0007669"/>
    <property type="project" value="InterPro"/>
</dbReference>
<feature type="compositionally biased region" description="Basic and acidic residues" evidence="1">
    <location>
        <begin position="362"/>
        <end position="378"/>
    </location>
</feature>
<dbReference type="PROSITE" id="PS51390">
    <property type="entry name" value="WAP"/>
    <property type="match status" value="2"/>
</dbReference>
<dbReference type="InterPro" id="IPR008197">
    <property type="entry name" value="WAP_dom"/>
</dbReference>
<dbReference type="OrthoDB" id="6133310at2759"/>
<accession>A0A2T7P5T4</accession>
<dbReference type="EMBL" id="PZQS01000006">
    <property type="protein sequence ID" value="PVD28784.1"/>
    <property type="molecule type" value="Genomic_DNA"/>
</dbReference>
<dbReference type="SMART" id="SM00217">
    <property type="entry name" value="WAP"/>
    <property type="match status" value="2"/>
</dbReference>
<dbReference type="AlphaFoldDB" id="A0A2T7P5T4"/>
<keyword evidence="4" id="KW-1185">Reference proteome</keyword>
<feature type="region of interest" description="Disordered" evidence="1">
    <location>
        <begin position="332"/>
        <end position="395"/>
    </location>
</feature>
<feature type="compositionally biased region" description="Low complexity" evidence="1">
    <location>
        <begin position="343"/>
        <end position="353"/>
    </location>
</feature>
<reference evidence="3 4" key="1">
    <citation type="submission" date="2018-04" db="EMBL/GenBank/DDBJ databases">
        <title>The genome of golden apple snail Pomacea canaliculata provides insight into stress tolerance and invasive adaptation.</title>
        <authorList>
            <person name="Liu C."/>
            <person name="Liu B."/>
            <person name="Ren Y."/>
            <person name="Zhang Y."/>
            <person name="Wang H."/>
            <person name="Li S."/>
            <person name="Jiang F."/>
            <person name="Yin L."/>
            <person name="Zhang G."/>
            <person name="Qian W."/>
            <person name="Fan W."/>
        </authorList>
    </citation>
    <scope>NUCLEOTIDE SEQUENCE [LARGE SCALE GENOMIC DNA]</scope>
    <source>
        <strain evidence="3">SZHN2017</strain>
        <tissue evidence="3">Muscle</tissue>
    </source>
</reference>
<comment type="caution">
    <text evidence="3">The sequence shown here is derived from an EMBL/GenBank/DDBJ whole genome shotgun (WGS) entry which is preliminary data.</text>
</comment>
<dbReference type="InterPro" id="IPR036645">
    <property type="entry name" value="Elafin-like_sf"/>
</dbReference>
<dbReference type="SUPFAM" id="SSF57256">
    <property type="entry name" value="Elafin-like"/>
    <property type="match status" value="2"/>
</dbReference>
<proteinExistence type="predicted"/>
<evidence type="ECO:0000256" key="1">
    <source>
        <dbReference type="SAM" id="MobiDB-lite"/>
    </source>
</evidence>
<gene>
    <name evidence="3" type="ORF">C0Q70_11379</name>
</gene>
<dbReference type="Pfam" id="PF00095">
    <property type="entry name" value="WAP"/>
    <property type="match status" value="2"/>
</dbReference>